<name>A0A7X6DNA8_9BACT</name>
<dbReference type="RefSeq" id="WP_168058322.1">
    <property type="nucleotide sequence ID" value="NZ_VTOW01000001.1"/>
</dbReference>
<accession>A0A7X6DNA8</accession>
<dbReference type="AlphaFoldDB" id="A0A7X6DNA8"/>
<protein>
    <recommendedName>
        <fullName evidence="1">DUF6946 domain-containing protein</fullName>
    </recommendedName>
</protein>
<keyword evidence="3" id="KW-1185">Reference proteome</keyword>
<evidence type="ECO:0000313" key="3">
    <source>
        <dbReference type="Proteomes" id="UP000534783"/>
    </source>
</evidence>
<comment type="caution">
    <text evidence="2">The sequence shown here is derived from an EMBL/GenBank/DDBJ whole genome shotgun (WGS) entry which is preliminary data.</text>
</comment>
<dbReference type="EMBL" id="VTOW01000001">
    <property type="protein sequence ID" value="NKE70053.1"/>
    <property type="molecule type" value="Genomic_DNA"/>
</dbReference>
<dbReference type="Pfam" id="PF22187">
    <property type="entry name" value="DUF6946"/>
    <property type="match status" value="1"/>
</dbReference>
<dbReference type="InterPro" id="IPR054024">
    <property type="entry name" value="DUF6946"/>
</dbReference>
<dbReference type="Proteomes" id="UP000534783">
    <property type="component" value="Unassembled WGS sequence"/>
</dbReference>
<evidence type="ECO:0000259" key="1">
    <source>
        <dbReference type="Pfam" id="PF22187"/>
    </source>
</evidence>
<gene>
    <name evidence="2" type="ORF">MNODULE_04755</name>
</gene>
<sequence length="237" mass="26055">MKIFIPTQSFQDWQRLLANPNLHWKDGHSAMTLARSWEAEAATGFPPEIKAAFETSGSPLLTDLDPLLALPEFQVPLPGGVRSSQTDVLALARGKEGLVAVVVEGKVDETFGPTLREKRIEPSDGFNERHVFLLQYLELPPSIPQTIRYQFLHRTASALIVARQFDAKAAVMLVHSFSPTNKGFSDFEAFAGLFNAAPEIGRIVPAGMFEGMPLFLGWCAGDQRFRSGDDAEQAGKL</sequence>
<evidence type="ECO:0000313" key="2">
    <source>
        <dbReference type="EMBL" id="NKE70053.1"/>
    </source>
</evidence>
<organism evidence="2 3">
    <name type="scientific">Candidatus Manganitrophus noduliformans</name>
    <dbReference type="NCBI Taxonomy" id="2606439"/>
    <lineage>
        <taxon>Bacteria</taxon>
        <taxon>Pseudomonadati</taxon>
        <taxon>Nitrospirota</taxon>
        <taxon>Nitrospiria</taxon>
        <taxon>Candidatus Troglogloeales</taxon>
        <taxon>Candidatus Manganitrophaceae</taxon>
        <taxon>Candidatus Manganitrophus</taxon>
    </lineage>
</organism>
<reference evidence="2 3" key="1">
    <citation type="journal article" date="2020" name="Nature">
        <title>Bacterial chemolithoautotrophy via manganese oxidation.</title>
        <authorList>
            <person name="Yu H."/>
            <person name="Leadbetter J.R."/>
        </authorList>
    </citation>
    <scope>NUCLEOTIDE SEQUENCE [LARGE SCALE GENOMIC DNA]</scope>
    <source>
        <strain evidence="2 3">Mn-1</strain>
    </source>
</reference>
<feature type="domain" description="DUF6946" evidence="1">
    <location>
        <begin position="6"/>
        <end position="222"/>
    </location>
</feature>
<proteinExistence type="predicted"/>